<name>A0AAF0ER57_9BASI</name>
<dbReference type="GO" id="GO:0004674">
    <property type="term" value="F:protein serine/threonine kinase activity"/>
    <property type="evidence" value="ECO:0007669"/>
    <property type="project" value="UniProtKB-KW"/>
</dbReference>
<dbReference type="Pfam" id="PF00069">
    <property type="entry name" value="Pkinase"/>
    <property type="match status" value="1"/>
</dbReference>
<evidence type="ECO:0000256" key="3">
    <source>
        <dbReference type="ARBA" id="ARBA00022679"/>
    </source>
</evidence>
<feature type="region of interest" description="Disordered" evidence="9">
    <location>
        <begin position="262"/>
        <end position="301"/>
    </location>
</feature>
<evidence type="ECO:0000256" key="6">
    <source>
        <dbReference type="ARBA" id="ARBA00022840"/>
    </source>
</evidence>
<feature type="region of interest" description="Disordered" evidence="9">
    <location>
        <begin position="626"/>
        <end position="648"/>
    </location>
</feature>
<protein>
    <submittedName>
        <fullName evidence="11">Non-specific serine/threonine protein kinase</fullName>
        <ecNumber evidence="11">2.7.11.1</ecNumber>
    </submittedName>
</protein>
<gene>
    <name evidence="11" type="ORF">MNAN1_001764</name>
</gene>
<dbReference type="Gene3D" id="1.10.510.10">
    <property type="entry name" value="Transferase(Phosphotransferase) domain 1"/>
    <property type="match status" value="1"/>
</dbReference>
<keyword evidence="12" id="KW-1185">Reference proteome</keyword>
<dbReference type="EMBL" id="CP119894">
    <property type="protein sequence ID" value="WFD26777.1"/>
    <property type="molecule type" value="Genomic_DNA"/>
</dbReference>
<dbReference type="InterPro" id="IPR011009">
    <property type="entry name" value="Kinase-like_dom_sf"/>
</dbReference>
<keyword evidence="2 11" id="KW-0723">Serine/threonine-protein kinase</keyword>
<dbReference type="PANTHER" id="PTHR48012:SF10">
    <property type="entry name" value="FI20177P1"/>
    <property type="match status" value="1"/>
</dbReference>
<dbReference type="PROSITE" id="PS50011">
    <property type="entry name" value="PROTEIN_KINASE_DOM"/>
    <property type="match status" value="1"/>
</dbReference>
<evidence type="ECO:0000256" key="8">
    <source>
        <dbReference type="ARBA" id="ARBA00048679"/>
    </source>
</evidence>
<comment type="similarity">
    <text evidence="1">Belongs to the protein kinase superfamily. STE Ser/Thr protein kinase family. STE20 subfamily.</text>
</comment>
<evidence type="ECO:0000259" key="10">
    <source>
        <dbReference type="PROSITE" id="PS50011"/>
    </source>
</evidence>
<feature type="domain" description="Protein kinase" evidence="10">
    <location>
        <begin position="361"/>
        <end position="611"/>
    </location>
</feature>
<evidence type="ECO:0000313" key="11">
    <source>
        <dbReference type="EMBL" id="WFD26777.1"/>
    </source>
</evidence>
<keyword evidence="5 11" id="KW-0418">Kinase</keyword>
<feature type="region of interest" description="Disordered" evidence="9">
    <location>
        <begin position="30"/>
        <end position="76"/>
    </location>
</feature>
<dbReference type="PANTHER" id="PTHR48012">
    <property type="entry name" value="STERILE20-LIKE KINASE, ISOFORM B-RELATED"/>
    <property type="match status" value="1"/>
</dbReference>
<comment type="catalytic activity">
    <reaction evidence="8">
        <text>L-seryl-[protein] + ATP = O-phospho-L-seryl-[protein] + ADP + H(+)</text>
        <dbReference type="Rhea" id="RHEA:17989"/>
        <dbReference type="Rhea" id="RHEA-COMP:9863"/>
        <dbReference type="Rhea" id="RHEA-COMP:11604"/>
        <dbReference type="ChEBI" id="CHEBI:15378"/>
        <dbReference type="ChEBI" id="CHEBI:29999"/>
        <dbReference type="ChEBI" id="CHEBI:30616"/>
        <dbReference type="ChEBI" id="CHEBI:83421"/>
        <dbReference type="ChEBI" id="CHEBI:456216"/>
        <dbReference type="EC" id="2.7.11.1"/>
    </reaction>
</comment>
<evidence type="ECO:0000256" key="2">
    <source>
        <dbReference type="ARBA" id="ARBA00022527"/>
    </source>
</evidence>
<dbReference type="InterPro" id="IPR050629">
    <property type="entry name" value="STE20/SPS1-PAK"/>
</dbReference>
<dbReference type="GO" id="GO:0005524">
    <property type="term" value="F:ATP binding"/>
    <property type="evidence" value="ECO:0007669"/>
    <property type="project" value="UniProtKB-KW"/>
</dbReference>
<evidence type="ECO:0000313" key="12">
    <source>
        <dbReference type="Proteomes" id="UP001213623"/>
    </source>
</evidence>
<reference evidence="11" key="1">
    <citation type="submission" date="2023-03" db="EMBL/GenBank/DDBJ databases">
        <title>Mating type loci evolution in Malassezia.</title>
        <authorList>
            <person name="Coelho M.A."/>
        </authorList>
    </citation>
    <scope>NUCLEOTIDE SEQUENCE</scope>
    <source>
        <strain evidence="11">CBS 9557</strain>
    </source>
</reference>
<dbReference type="FunFam" id="1.10.510.10:FF:000421">
    <property type="entry name" value="Serine/threonine-protein kinase PAK 6"/>
    <property type="match status" value="1"/>
</dbReference>
<evidence type="ECO:0000256" key="1">
    <source>
        <dbReference type="ARBA" id="ARBA00008874"/>
    </source>
</evidence>
<comment type="catalytic activity">
    <reaction evidence="7">
        <text>L-threonyl-[protein] + ATP = O-phospho-L-threonyl-[protein] + ADP + H(+)</text>
        <dbReference type="Rhea" id="RHEA:46608"/>
        <dbReference type="Rhea" id="RHEA-COMP:11060"/>
        <dbReference type="Rhea" id="RHEA-COMP:11605"/>
        <dbReference type="ChEBI" id="CHEBI:15378"/>
        <dbReference type="ChEBI" id="CHEBI:30013"/>
        <dbReference type="ChEBI" id="CHEBI:30616"/>
        <dbReference type="ChEBI" id="CHEBI:61977"/>
        <dbReference type="ChEBI" id="CHEBI:456216"/>
        <dbReference type="EC" id="2.7.11.1"/>
    </reaction>
</comment>
<sequence length="707" mass="77618">MAEYPWKPITSPSPPSHFYEHLFGSDFLSATGTRRSESAPDTPKSCLQTPSTPSQRSQPVPRTPPSGLASAGAKRTASEALLEAAATPQLGSAHRSGSHSTDFHNHPTPLQLLREQRNARHESYGSSPKCMRHTSTVAGESFHTPPSSLRFPVSPARAPRSAMASFAYSAGMKPRTATTPRRPFSRPGHLRMASMPETHQDHYVPVRSYDPVPPQAPMPAAMTEMAMMRPWPVPPRGFQALRSHVHGASSDATVPLSRKHRRSISHGGMDSNAITPRPVSHDRSSRVTTPPTGEPTLPVTPKTMNGSLSYGEFLNISPSPQPRGSLRVRGAPDVLPLSPPGGASALPHRSTDRHAQPMAARGARPLWAQSSQREVFRCLDTKTNQIVAAKVVNLELTSDELQTVQKEIHMLQQMQHPCITACYESFVEENRLWIIMEYCAGGSCSDLVRAHTLQERYIAIILREVLRALVYIHAENKIHRDIKAANILLHKDGTVRLADFGVAGQLQAQTQRINSFVGTPYWMGPEVVKQSGYTTSADIWSVGITAIELATGEPPYAALHPMKVLHLIPRNPPPQLPKSFTSTFRDFVAQCVTRDPVQRPTAAQLLKHAFIRKAGTTKLLAPLAVPRPRQVRSSKQSDPKDAAEAPLWDFGSMRPLSVQPETENVPAPRVSVWKQTYRTLLGRPVSEQASTPSAHVVQYATRGDTDQ</sequence>
<dbReference type="InterPro" id="IPR000719">
    <property type="entry name" value="Prot_kinase_dom"/>
</dbReference>
<keyword evidence="4" id="KW-0547">Nucleotide-binding</keyword>
<evidence type="ECO:0000256" key="4">
    <source>
        <dbReference type="ARBA" id="ARBA00022741"/>
    </source>
</evidence>
<proteinExistence type="inferred from homology"/>
<dbReference type="Proteomes" id="UP001213623">
    <property type="component" value="Chromosome 3"/>
</dbReference>
<evidence type="ECO:0000256" key="9">
    <source>
        <dbReference type="SAM" id="MobiDB-lite"/>
    </source>
</evidence>
<dbReference type="GO" id="GO:0005737">
    <property type="term" value="C:cytoplasm"/>
    <property type="evidence" value="ECO:0007669"/>
    <property type="project" value="TreeGrafter"/>
</dbReference>
<keyword evidence="6" id="KW-0067">ATP-binding</keyword>
<dbReference type="SMART" id="SM00220">
    <property type="entry name" value="S_TKc"/>
    <property type="match status" value="1"/>
</dbReference>
<dbReference type="SUPFAM" id="SSF56112">
    <property type="entry name" value="Protein kinase-like (PK-like)"/>
    <property type="match status" value="1"/>
</dbReference>
<accession>A0AAF0ER57</accession>
<evidence type="ECO:0000256" key="7">
    <source>
        <dbReference type="ARBA" id="ARBA00047899"/>
    </source>
</evidence>
<dbReference type="AlphaFoldDB" id="A0AAF0ER57"/>
<dbReference type="EC" id="2.7.11.1" evidence="11"/>
<feature type="region of interest" description="Disordered" evidence="9">
    <location>
        <begin position="684"/>
        <end position="707"/>
    </location>
</feature>
<keyword evidence="3 11" id="KW-0808">Transferase</keyword>
<organism evidence="11 12">
    <name type="scientific">Malassezia nana</name>
    <dbReference type="NCBI Taxonomy" id="180528"/>
    <lineage>
        <taxon>Eukaryota</taxon>
        <taxon>Fungi</taxon>
        <taxon>Dikarya</taxon>
        <taxon>Basidiomycota</taxon>
        <taxon>Ustilaginomycotina</taxon>
        <taxon>Malasseziomycetes</taxon>
        <taxon>Malasseziales</taxon>
        <taxon>Malasseziaceae</taxon>
        <taxon>Malassezia</taxon>
    </lineage>
</organism>
<feature type="compositionally biased region" description="Polar residues" evidence="9">
    <location>
        <begin position="45"/>
        <end position="60"/>
    </location>
</feature>
<evidence type="ECO:0000256" key="5">
    <source>
        <dbReference type="ARBA" id="ARBA00022777"/>
    </source>
</evidence>